<dbReference type="CDD" id="cd23576">
    <property type="entry name" value="TFP_LU_ECD_BAMBI"/>
    <property type="match status" value="1"/>
</dbReference>
<organism evidence="5 6">
    <name type="scientific">Holothuria leucospilota</name>
    <name type="common">Black long sea cucumber</name>
    <name type="synonym">Mertensiothuria leucospilota</name>
    <dbReference type="NCBI Taxonomy" id="206669"/>
    <lineage>
        <taxon>Eukaryota</taxon>
        <taxon>Metazoa</taxon>
        <taxon>Echinodermata</taxon>
        <taxon>Eleutherozoa</taxon>
        <taxon>Echinozoa</taxon>
        <taxon>Holothuroidea</taxon>
        <taxon>Aspidochirotacea</taxon>
        <taxon>Aspidochirotida</taxon>
        <taxon>Holothuriidae</taxon>
        <taxon>Holothuria</taxon>
    </lineage>
</organism>
<reference evidence="5" key="1">
    <citation type="submission" date="2021-10" db="EMBL/GenBank/DDBJ databases">
        <title>Tropical sea cucumber genome reveals ecological adaptation and Cuvierian tubules defense mechanism.</title>
        <authorList>
            <person name="Chen T."/>
        </authorList>
    </citation>
    <scope>NUCLEOTIDE SEQUENCE</scope>
    <source>
        <strain evidence="5">Nanhai2018</strain>
        <tissue evidence="5">Muscle</tissue>
    </source>
</reference>
<keyword evidence="1" id="KW-1133">Transmembrane helix</keyword>
<keyword evidence="2" id="KW-0732">Signal</keyword>
<feature type="chain" id="PRO_5040313495" evidence="2">
    <location>
        <begin position="39"/>
        <end position="316"/>
    </location>
</feature>
<evidence type="ECO:0000256" key="2">
    <source>
        <dbReference type="SAM" id="SignalP"/>
    </source>
</evidence>
<dbReference type="Proteomes" id="UP001152320">
    <property type="component" value="Chromosome 18"/>
</dbReference>
<evidence type="ECO:0000256" key="1">
    <source>
        <dbReference type="SAM" id="Phobius"/>
    </source>
</evidence>
<dbReference type="EMBL" id="JAIZAY010000018">
    <property type="protein sequence ID" value="KAJ8025081.1"/>
    <property type="molecule type" value="Genomic_DNA"/>
</dbReference>
<dbReference type="Pfam" id="PF06211">
    <property type="entry name" value="BAMBI"/>
    <property type="match status" value="1"/>
</dbReference>
<comment type="caution">
    <text evidence="5">The sequence shown here is derived from an EMBL/GenBank/DDBJ whole genome shotgun (WGS) entry which is preliminary data.</text>
</comment>
<feature type="domain" description="BMP and activin membrane-bound inhibitor C-terminal" evidence="4">
    <location>
        <begin position="142"/>
        <end position="190"/>
    </location>
</feature>
<evidence type="ECO:0000259" key="4">
    <source>
        <dbReference type="Pfam" id="PF19337"/>
    </source>
</evidence>
<keyword evidence="1" id="KW-0472">Membrane</keyword>
<dbReference type="Pfam" id="PF19337">
    <property type="entry name" value="BAMBI_C"/>
    <property type="match status" value="1"/>
</dbReference>
<evidence type="ECO:0000259" key="3">
    <source>
        <dbReference type="Pfam" id="PF06211"/>
    </source>
</evidence>
<dbReference type="AlphaFoldDB" id="A0A9Q0YSV0"/>
<feature type="domain" description="BMP and activin membrane-bound inhibitor N-terminal" evidence="3">
    <location>
        <begin position="36"/>
        <end position="128"/>
    </location>
</feature>
<name>A0A9Q0YSV0_HOLLE</name>
<dbReference type="InterPro" id="IPR045807">
    <property type="entry name" value="BAMBI_N"/>
</dbReference>
<sequence>MPVCTMNLQRLCTGCMNLQAVLICSLLLLLYSVSDCRGDKVHCYCNSPRCVGYSYMCVSEYGCFAQLATDSSYLRGCVEDLMMIERCLQAEENTFKRQNKSLIRAEENIDLGFPLLSCCYDDMCNYANYDQQDQRSSYNSDHEQRKNEEMTSLNSKAVWFRAAVIAVPIAGVCILILLAMLASRLLSNDANKETFSPLNNQRLPYPQKRTHAGPCHGQPYMQQKRSLYFNSRVPISDNYSQRGGGVRSSLPADVEQEQLRFARTFAESDGLLTGSLGAAEGQFGLPKCTNNSQFLSHQHIKATQFYPSRTDKLQIV</sequence>
<gene>
    <name evidence="5" type="ORF">HOLleu_35188</name>
</gene>
<dbReference type="OrthoDB" id="5914644at2759"/>
<dbReference type="InterPro" id="IPR045806">
    <property type="entry name" value="BAMBI_C"/>
</dbReference>
<protein>
    <submittedName>
        <fullName evidence="5">BMP and activin membrane-bound inhibitor-like</fullName>
    </submittedName>
</protein>
<evidence type="ECO:0000313" key="5">
    <source>
        <dbReference type="EMBL" id="KAJ8025081.1"/>
    </source>
</evidence>
<keyword evidence="1" id="KW-0812">Transmembrane</keyword>
<feature type="signal peptide" evidence="2">
    <location>
        <begin position="1"/>
        <end position="38"/>
    </location>
</feature>
<keyword evidence="6" id="KW-1185">Reference proteome</keyword>
<proteinExistence type="predicted"/>
<feature type="transmembrane region" description="Helical" evidence="1">
    <location>
        <begin position="158"/>
        <end position="182"/>
    </location>
</feature>
<evidence type="ECO:0000313" key="6">
    <source>
        <dbReference type="Proteomes" id="UP001152320"/>
    </source>
</evidence>
<accession>A0A9Q0YSV0</accession>